<dbReference type="PROSITE" id="PS00107">
    <property type="entry name" value="PROTEIN_KINASE_ATP"/>
    <property type="match status" value="1"/>
</dbReference>
<feature type="domain" description="Protein kinase" evidence="14">
    <location>
        <begin position="97"/>
        <end position="392"/>
    </location>
</feature>
<accession>A0A8C4YY07</accession>
<reference evidence="15" key="2">
    <citation type="submission" date="2025-09" db="UniProtKB">
        <authorList>
            <consortium name="Ensembl"/>
        </authorList>
    </citation>
    <scope>IDENTIFICATION</scope>
</reference>
<evidence type="ECO:0000256" key="11">
    <source>
        <dbReference type="PROSITE-ProRule" id="PRU10141"/>
    </source>
</evidence>
<dbReference type="Gene3D" id="3.30.200.20">
    <property type="entry name" value="Phosphorylase Kinase, domain 1"/>
    <property type="match status" value="1"/>
</dbReference>
<feature type="binding site" evidence="11">
    <location>
        <position position="126"/>
    </location>
    <ligand>
        <name>ATP</name>
        <dbReference type="ChEBI" id="CHEBI:30616"/>
    </ligand>
</feature>
<dbReference type="GeneTree" id="ENSGT00940000159401"/>
<evidence type="ECO:0000256" key="1">
    <source>
        <dbReference type="ARBA" id="ARBA00008867"/>
    </source>
</evidence>
<dbReference type="Pfam" id="PF00069">
    <property type="entry name" value="Pkinase"/>
    <property type="match status" value="1"/>
</dbReference>
<feature type="region of interest" description="Disordered" evidence="13">
    <location>
        <begin position="1"/>
        <end position="22"/>
    </location>
</feature>
<dbReference type="InterPro" id="IPR000719">
    <property type="entry name" value="Prot_kinase_dom"/>
</dbReference>
<dbReference type="PROSITE" id="PS00108">
    <property type="entry name" value="PROTEIN_KINASE_ST"/>
    <property type="match status" value="1"/>
</dbReference>
<comment type="similarity">
    <text evidence="1">Belongs to the protein kinase superfamily. CMGC Ser/Thr protein kinase family. MNB/DYRK subfamily.</text>
</comment>
<dbReference type="InterPro" id="IPR050494">
    <property type="entry name" value="Ser_Thr_dual-spec_kinase"/>
</dbReference>
<evidence type="ECO:0000256" key="3">
    <source>
        <dbReference type="ARBA" id="ARBA00022527"/>
    </source>
</evidence>
<dbReference type="PROSITE" id="PS50011">
    <property type="entry name" value="PROTEIN_KINASE_DOM"/>
    <property type="match status" value="1"/>
</dbReference>
<keyword evidence="3 12" id="KW-0723">Serine/threonine-protein kinase</keyword>
<dbReference type="GO" id="GO:0005856">
    <property type="term" value="C:cytoskeleton"/>
    <property type="evidence" value="ECO:0007669"/>
    <property type="project" value="TreeGrafter"/>
</dbReference>
<dbReference type="Gene3D" id="1.10.510.10">
    <property type="entry name" value="Transferase(Phosphotransferase) domain 1"/>
    <property type="match status" value="1"/>
</dbReference>
<dbReference type="Ensembl" id="ENSGMOT00000002852.2">
    <property type="protein sequence ID" value="ENSGMOP00000002762.2"/>
    <property type="gene ID" value="ENSGMOG00000002614.2"/>
</dbReference>
<name>A0A8C4YY07_GADMO</name>
<keyword evidence="6" id="KW-0418">Kinase</keyword>
<sequence length="413" mass="47044">MTSEPENPRPAGDRHGPERFFQGHKLPMSPAEALQAFSDCMTKHERREIKAYNNIWFLGLDANKIHGFRYAKENNHGFDNSESFYEQVTGDHIGYRYEVLGVLGQGHFGQVLKCFDHEYNELVALKLLRNKPRYHRHGVTELMILQRLVDRDPGDAYHAIRMKDCLVFRNHICIAFELLGSDLSTMVAGKGLRESYVRKCASSILSCLQLLERENIVHGDLKLDNVVISNKDPETLKVIDFGISQIQKKPKYYGVFQSQHIRAPEVMLGLLCTNAIDMWSFGCCMIELLTGQIAFVGEDEIHQLTHTIEILGMPPAGMLDLSLKKERFFDEQGRPHLIRLDQSGEDILPGSKGLESVLGTRDPDLLDFIKCCLHWESSKRMTPGQALKHPWMKETSPEYMFPCPGNTAKTVKK</sequence>
<comment type="catalytic activity">
    <reaction evidence="10">
        <text>L-tyrosyl-[protein] + ATP = O-phospho-L-tyrosyl-[protein] + ADP + H(+)</text>
        <dbReference type="Rhea" id="RHEA:10596"/>
        <dbReference type="Rhea" id="RHEA-COMP:10136"/>
        <dbReference type="Rhea" id="RHEA-COMP:20101"/>
        <dbReference type="ChEBI" id="CHEBI:15378"/>
        <dbReference type="ChEBI" id="CHEBI:30616"/>
        <dbReference type="ChEBI" id="CHEBI:46858"/>
        <dbReference type="ChEBI" id="CHEBI:61978"/>
        <dbReference type="ChEBI" id="CHEBI:456216"/>
        <dbReference type="EC" id="2.7.12.1"/>
    </reaction>
</comment>
<keyword evidence="16" id="KW-1185">Reference proteome</keyword>
<dbReference type="GO" id="GO:0004674">
    <property type="term" value="F:protein serine/threonine kinase activity"/>
    <property type="evidence" value="ECO:0007669"/>
    <property type="project" value="UniProtKB-KW"/>
</dbReference>
<evidence type="ECO:0000256" key="12">
    <source>
        <dbReference type="RuleBase" id="RU000304"/>
    </source>
</evidence>
<evidence type="ECO:0000313" key="16">
    <source>
        <dbReference type="Proteomes" id="UP000694546"/>
    </source>
</evidence>
<evidence type="ECO:0000256" key="6">
    <source>
        <dbReference type="ARBA" id="ARBA00022777"/>
    </source>
</evidence>
<evidence type="ECO:0000256" key="13">
    <source>
        <dbReference type="SAM" id="MobiDB-lite"/>
    </source>
</evidence>
<dbReference type="InterPro" id="IPR017441">
    <property type="entry name" value="Protein_kinase_ATP_BS"/>
</dbReference>
<dbReference type="GO" id="GO:0005524">
    <property type="term" value="F:ATP binding"/>
    <property type="evidence" value="ECO:0007669"/>
    <property type="project" value="UniProtKB-UniRule"/>
</dbReference>
<comment type="catalytic activity">
    <reaction evidence="8">
        <text>L-seryl-[protein] + ATP = O-phospho-L-seryl-[protein] + ADP + H(+)</text>
        <dbReference type="Rhea" id="RHEA:17989"/>
        <dbReference type="Rhea" id="RHEA-COMP:9863"/>
        <dbReference type="Rhea" id="RHEA-COMP:11604"/>
        <dbReference type="ChEBI" id="CHEBI:15378"/>
        <dbReference type="ChEBI" id="CHEBI:29999"/>
        <dbReference type="ChEBI" id="CHEBI:30616"/>
        <dbReference type="ChEBI" id="CHEBI:83421"/>
        <dbReference type="ChEBI" id="CHEBI:456216"/>
        <dbReference type="EC" id="2.7.12.1"/>
    </reaction>
</comment>
<comment type="catalytic activity">
    <reaction evidence="9">
        <text>L-threonyl-[protein] + ATP = O-phospho-L-threonyl-[protein] + ADP + H(+)</text>
        <dbReference type="Rhea" id="RHEA:46608"/>
        <dbReference type="Rhea" id="RHEA-COMP:11060"/>
        <dbReference type="Rhea" id="RHEA-COMP:11605"/>
        <dbReference type="ChEBI" id="CHEBI:15378"/>
        <dbReference type="ChEBI" id="CHEBI:30013"/>
        <dbReference type="ChEBI" id="CHEBI:30616"/>
        <dbReference type="ChEBI" id="CHEBI:61977"/>
        <dbReference type="ChEBI" id="CHEBI:456216"/>
        <dbReference type="EC" id="2.7.12.1"/>
    </reaction>
</comment>
<evidence type="ECO:0000256" key="5">
    <source>
        <dbReference type="ARBA" id="ARBA00022741"/>
    </source>
</evidence>
<dbReference type="SMART" id="SM00220">
    <property type="entry name" value="S_TKc"/>
    <property type="match status" value="1"/>
</dbReference>
<dbReference type="InterPro" id="IPR042521">
    <property type="entry name" value="DYRK"/>
</dbReference>
<keyword evidence="4" id="KW-0808">Transferase</keyword>
<keyword evidence="7 11" id="KW-0067">ATP-binding</keyword>
<protein>
    <recommendedName>
        <fullName evidence="2">dual-specificity kinase</fullName>
        <ecNumber evidence="2">2.7.12.1</ecNumber>
    </recommendedName>
</protein>
<evidence type="ECO:0000256" key="7">
    <source>
        <dbReference type="ARBA" id="ARBA00022840"/>
    </source>
</evidence>
<dbReference type="PANTHER" id="PTHR24058">
    <property type="entry name" value="DUAL SPECIFICITY PROTEIN KINASE"/>
    <property type="match status" value="1"/>
</dbReference>
<reference evidence="15" key="1">
    <citation type="submission" date="2025-08" db="UniProtKB">
        <authorList>
            <consortium name="Ensembl"/>
        </authorList>
    </citation>
    <scope>IDENTIFICATION</scope>
</reference>
<dbReference type="OMA" id="HERREIK"/>
<dbReference type="Gene3D" id="3.30.10.30">
    <property type="entry name" value="DYRK"/>
    <property type="match status" value="1"/>
</dbReference>
<evidence type="ECO:0000256" key="8">
    <source>
        <dbReference type="ARBA" id="ARBA00049003"/>
    </source>
</evidence>
<proteinExistence type="inferred from homology"/>
<evidence type="ECO:0000259" key="14">
    <source>
        <dbReference type="PROSITE" id="PS50011"/>
    </source>
</evidence>
<dbReference type="GO" id="GO:0005737">
    <property type="term" value="C:cytoplasm"/>
    <property type="evidence" value="ECO:0007669"/>
    <property type="project" value="TreeGrafter"/>
</dbReference>
<dbReference type="InterPro" id="IPR011009">
    <property type="entry name" value="Kinase-like_dom_sf"/>
</dbReference>
<dbReference type="SUPFAM" id="SSF56112">
    <property type="entry name" value="Protein kinase-like (PK-like)"/>
    <property type="match status" value="1"/>
</dbReference>
<dbReference type="GO" id="GO:0004712">
    <property type="term" value="F:protein serine/threonine/tyrosine kinase activity"/>
    <property type="evidence" value="ECO:0007669"/>
    <property type="project" value="UniProtKB-EC"/>
</dbReference>
<evidence type="ECO:0000313" key="15">
    <source>
        <dbReference type="Ensembl" id="ENSGMOP00000002762.2"/>
    </source>
</evidence>
<evidence type="ECO:0000256" key="10">
    <source>
        <dbReference type="ARBA" id="ARBA00051680"/>
    </source>
</evidence>
<dbReference type="PANTHER" id="PTHR24058:SF22">
    <property type="entry name" value="DUAL SPECIFICITY TYROSINE-PHOSPHORYLATION-REGULATED KINASE 4"/>
    <property type="match status" value="1"/>
</dbReference>
<evidence type="ECO:0000256" key="4">
    <source>
        <dbReference type="ARBA" id="ARBA00022679"/>
    </source>
</evidence>
<dbReference type="InterPro" id="IPR008271">
    <property type="entry name" value="Ser/Thr_kinase_AS"/>
</dbReference>
<dbReference type="Proteomes" id="UP000694546">
    <property type="component" value="Chromosome 9"/>
</dbReference>
<organism evidence="15 16">
    <name type="scientific">Gadus morhua</name>
    <name type="common">Atlantic cod</name>
    <dbReference type="NCBI Taxonomy" id="8049"/>
    <lineage>
        <taxon>Eukaryota</taxon>
        <taxon>Metazoa</taxon>
        <taxon>Chordata</taxon>
        <taxon>Craniata</taxon>
        <taxon>Vertebrata</taxon>
        <taxon>Euteleostomi</taxon>
        <taxon>Actinopterygii</taxon>
        <taxon>Neopterygii</taxon>
        <taxon>Teleostei</taxon>
        <taxon>Neoteleostei</taxon>
        <taxon>Acanthomorphata</taxon>
        <taxon>Zeiogadaria</taxon>
        <taxon>Gadariae</taxon>
        <taxon>Gadiformes</taxon>
        <taxon>Gadoidei</taxon>
        <taxon>Gadidae</taxon>
        <taxon>Gadus</taxon>
    </lineage>
</organism>
<keyword evidence="5 11" id="KW-0547">Nucleotide-binding</keyword>
<evidence type="ECO:0000256" key="2">
    <source>
        <dbReference type="ARBA" id="ARBA00013203"/>
    </source>
</evidence>
<dbReference type="AlphaFoldDB" id="A0A8C4YY07"/>
<evidence type="ECO:0000256" key="9">
    <source>
        <dbReference type="ARBA" id="ARBA00049308"/>
    </source>
</evidence>
<dbReference type="EC" id="2.7.12.1" evidence="2"/>